<proteinExistence type="predicted"/>
<gene>
    <name evidence="2" type="ORF">BamMEX5DRAFT_3363</name>
</gene>
<comment type="caution">
    <text evidence="2">The sequence shown here is derived from an EMBL/GenBank/DDBJ whole genome shotgun (WGS) entry which is preliminary data.</text>
</comment>
<evidence type="ECO:0000313" key="3">
    <source>
        <dbReference type="Proteomes" id="UP000004814"/>
    </source>
</evidence>
<protein>
    <submittedName>
        <fullName evidence="2">Uncharacterized protein</fullName>
    </submittedName>
</protein>
<evidence type="ECO:0000256" key="1">
    <source>
        <dbReference type="SAM" id="MobiDB-lite"/>
    </source>
</evidence>
<sequence length="180" mass="18461">MRSPSSHAANVDISPPRPICSDVDRNRSDGSLSRVDRCAPPAQNSAPASTLIVPSAEFAAAAPPEFSTTMPTIPSATADHSPFVTGRPATAAITVANSGTVATITAAEPLLTVRIPSAIVPDDSATSIVPTIAELRISSSVGHSGLRRSAKMNRPIPPSRLRSPDSSSGGNDCSAKCRPL</sequence>
<evidence type="ECO:0000313" key="2">
    <source>
        <dbReference type="EMBL" id="EDT40843.1"/>
    </source>
</evidence>
<feature type="region of interest" description="Disordered" evidence="1">
    <location>
        <begin position="143"/>
        <end position="180"/>
    </location>
</feature>
<name>B1T6E7_9BURK</name>
<reference evidence="2 3" key="1">
    <citation type="submission" date="2008-03" db="EMBL/GenBank/DDBJ databases">
        <title>Sequencing of the draft genome and assembly of Burkholderia ambifaria MEX-5.</title>
        <authorList>
            <consortium name="US DOE Joint Genome Institute (JGI-PGF)"/>
            <person name="Copeland A."/>
            <person name="Lucas S."/>
            <person name="Lapidus A."/>
            <person name="Glavina del Rio T."/>
            <person name="Dalin E."/>
            <person name="Tice H."/>
            <person name="Bruce D."/>
            <person name="Goodwin L."/>
            <person name="Pitluck S."/>
            <person name="Larimer F."/>
            <person name="Land M.L."/>
            <person name="Hauser L."/>
            <person name="Tiedje J."/>
            <person name="Richardson P."/>
        </authorList>
    </citation>
    <scope>NUCLEOTIDE SEQUENCE [LARGE SCALE GENOMIC DNA]</scope>
    <source>
        <strain evidence="2 3">MEX-5</strain>
    </source>
</reference>
<dbReference type="AlphaFoldDB" id="B1T6E7"/>
<organism evidence="2 3">
    <name type="scientific">Burkholderia ambifaria MEX-5</name>
    <dbReference type="NCBI Taxonomy" id="396597"/>
    <lineage>
        <taxon>Bacteria</taxon>
        <taxon>Pseudomonadati</taxon>
        <taxon>Pseudomonadota</taxon>
        <taxon>Betaproteobacteria</taxon>
        <taxon>Burkholderiales</taxon>
        <taxon>Burkholderiaceae</taxon>
        <taxon>Burkholderia</taxon>
        <taxon>Burkholderia cepacia complex</taxon>
    </lineage>
</organism>
<feature type="region of interest" description="Disordered" evidence="1">
    <location>
        <begin position="1"/>
        <end position="49"/>
    </location>
</feature>
<feature type="compositionally biased region" description="Low complexity" evidence="1">
    <location>
        <begin position="159"/>
        <end position="168"/>
    </location>
</feature>
<dbReference type="Proteomes" id="UP000004814">
    <property type="component" value="Unassembled WGS sequence"/>
</dbReference>
<accession>B1T6E7</accession>
<dbReference type="EMBL" id="ABLK01000104">
    <property type="protein sequence ID" value="EDT40843.1"/>
    <property type="molecule type" value="Genomic_DNA"/>
</dbReference>